<proteinExistence type="predicted"/>
<protein>
    <recommendedName>
        <fullName evidence="3">RES domain-containing protein</fullName>
    </recommendedName>
</protein>
<evidence type="ECO:0000313" key="1">
    <source>
        <dbReference type="EMBL" id="MBO9154667.1"/>
    </source>
</evidence>
<dbReference type="RefSeq" id="WP_209147782.1">
    <property type="nucleotide sequence ID" value="NZ_JAGHKP010000004.1"/>
</dbReference>
<evidence type="ECO:0000313" key="2">
    <source>
        <dbReference type="Proteomes" id="UP000679126"/>
    </source>
</evidence>
<dbReference type="Proteomes" id="UP000679126">
    <property type="component" value="Unassembled WGS sequence"/>
</dbReference>
<comment type="caution">
    <text evidence="1">The sequence shown here is derived from an EMBL/GenBank/DDBJ whole genome shotgun (WGS) entry which is preliminary data.</text>
</comment>
<keyword evidence="2" id="KW-1185">Reference proteome</keyword>
<accession>A0ABS3YIZ3</accession>
<reference evidence="2" key="1">
    <citation type="submission" date="2021-03" db="EMBL/GenBank/DDBJ databases">
        <title>Assistant Professor.</title>
        <authorList>
            <person name="Huq M.A."/>
        </authorList>
    </citation>
    <scope>NUCLEOTIDE SEQUENCE [LARGE SCALE GENOMIC DNA]</scope>
    <source>
        <strain evidence="2">MAH-28</strain>
    </source>
</reference>
<dbReference type="EMBL" id="JAGHKP010000004">
    <property type="protein sequence ID" value="MBO9154667.1"/>
    <property type="molecule type" value="Genomic_DNA"/>
</dbReference>
<evidence type="ECO:0008006" key="3">
    <source>
        <dbReference type="Google" id="ProtNLM"/>
    </source>
</evidence>
<organism evidence="1 2">
    <name type="scientific">Chitinophaga chungangae</name>
    <dbReference type="NCBI Taxonomy" id="2821488"/>
    <lineage>
        <taxon>Bacteria</taxon>
        <taxon>Pseudomonadati</taxon>
        <taxon>Bacteroidota</taxon>
        <taxon>Chitinophagia</taxon>
        <taxon>Chitinophagales</taxon>
        <taxon>Chitinophagaceae</taxon>
        <taxon>Chitinophaga</taxon>
    </lineage>
</organism>
<sequence>MKLYRLAHHNIAYRLRDQPEAGFMLSKAGPYFSAFDSVAAAILESHIYRECHVLPASMRVVEYNLPDDCRIIEKRCRLRPATASISDLELGESAHQFLEGGISLVASFMSNYWRDQTIFLINPRNPDFKELTVTMVSPCV</sequence>
<gene>
    <name evidence="1" type="ORF">J7I43_20745</name>
</gene>
<name>A0ABS3YIZ3_9BACT</name>